<dbReference type="NCBIfam" id="TIGR00573">
    <property type="entry name" value="dnaq"/>
    <property type="match status" value="1"/>
</dbReference>
<evidence type="ECO:0000256" key="9">
    <source>
        <dbReference type="ARBA" id="ARBA00022932"/>
    </source>
</evidence>
<dbReference type="Pfam" id="PF17657">
    <property type="entry name" value="DNA_pol3_finger"/>
    <property type="match status" value="1"/>
</dbReference>
<dbReference type="Gene3D" id="3.30.1900.20">
    <property type="match status" value="2"/>
</dbReference>
<keyword evidence="4 11" id="KW-0548">Nucleotidyltransferase</keyword>
<dbReference type="SUPFAM" id="SSF53098">
    <property type="entry name" value="Ribonuclease H-like"/>
    <property type="match status" value="1"/>
</dbReference>
<keyword evidence="15" id="KW-1185">Reference proteome</keyword>
<dbReference type="InterPro" id="IPR012340">
    <property type="entry name" value="NA-bd_OB-fold"/>
</dbReference>
<evidence type="ECO:0000259" key="13">
    <source>
        <dbReference type="SMART" id="SM00481"/>
    </source>
</evidence>
<evidence type="ECO:0000256" key="3">
    <source>
        <dbReference type="ARBA" id="ARBA00022679"/>
    </source>
</evidence>
<dbReference type="GO" id="GO:0003677">
    <property type="term" value="F:DNA binding"/>
    <property type="evidence" value="ECO:0007669"/>
    <property type="project" value="UniProtKB-UniRule"/>
</dbReference>
<dbReference type="InterPro" id="IPR013520">
    <property type="entry name" value="Ribonucl_H"/>
</dbReference>
<dbReference type="EMBL" id="LSCV01000031">
    <property type="protein sequence ID" value="KXB40095.1"/>
    <property type="molecule type" value="Genomic_DNA"/>
</dbReference>
<dbReference type="InterPro" id="IPR004805">
    <property type="entry name" value="DnaE2/DnaE/PolC"/>
</dbReference>
<dbReference type="NCBIfam" id="NF001688">
    <property type="entry name" value="PRK00448.1"/>
    <property type="match status" value="1"/>
</dbReference>
<dbReference type="Pfam" id="PF02811">
    <property type="entry name" value="PHP"/>
    <property type="match status" value="1"/>
</dbReference>
<dbReference type="Gene3D" id="1.10.150.870">
    <property type="match status" value="1"/>
</dbReference>
<protein>
    <recommendedName>
        <fullName evidence="11">DNA polymerase III PolC-type</fullName>
        <shortName evidence="11">PolIII</shortName>
        <ecNumber evidence="11">2.7.7.7</ecNumber>
    </recommendedName>
</protein>
<comment type="similarity">
    <text evidence="11">Belongs to the DNA polymerase type-C family. PolC subfamily.</text>
</comment>
<dbReference type="GO" id="GO:0003887">
    <property type="term" value="F:DNA-directed DNA polymerase activity"/>
    <property type="evidence" value="ECO:0007669"/>
    <property type="project" value="UniProtKB-UniRule"/>
</dbReference>
<dbReference type="RefSeq" id="WP_066714275.1">
    <property type="nucleotide sequence ID" value="NZ_JARFNM010000001.1"/>
</dbReference>
<evidence type="ECO:0000259" key="12">
    <source>
        <dbReference type="SMART" id="SM00479"/>
    </source>
</evidence>
<dbReference type="Gene3D" id="2.40.50.140">
    <property type="entry name" value="Nucleic acid-binding proteins"/>
    <property type="match status" value="1"/>
</dbReference>
<dbReference type="InterPro" id="IPR003141">
    <property type="entry name" value="Pol/His_phosphatase_N"/>
</dbReference>
<feature type="domain" description="Polymerase/histidinol phosphatase N-terminal" evidence="13">
    <location>
        <begin position="398"/>
        <end position="470"/>
    </location>
</feature>
<dbReference type="InterPro" id="IPR036397">
    <property type="entry name" value="RNaseH_sf"/>
</dbReference>
<keyword evidence="5 11" id="KW-0235">DNA replication</keyword>
<dbReference type="InterPro" id="IPR012337">
    <property type="entry name" value="RNaseH-like_sf"/>
</dbReference>
<dbReference type="Gene3D" id="6.10.140.1510">
    <property type="match status" value="1"/>
</dbReference>
<reference evidence="15" key="1">
    <citation type="submission" date="2016-01" db="EMBL/GenBank/DDBJ databases">
        <authorList>
            <person name="Mitreva M."/>
            <person name="Pepin K.H."/>
            <person name="Mihindukulasuriya K.A."/>
            <person name="Fulton R."/>
            <person name="Fronick C."/>
            <person name="O'Laughlin M."/>
            <person name="Miner T."/>
            <person name="Herter B."/>
            <person name="Rosa B.A."/>
            <person name="Cordes M."/>
            <person name="Tomlinson C."/>
            <person name="Wollam A."/>
            <person name="Palsikar V.B."/>
            <person name="Mardis E.R."/>
            <person name="Wilson R.K."/>
        </authorList>
    </citation>
    <scope>NUCLEOTIDE SEQUENCE [LARGE SCALE GENOMIC DNA]</scope>
    <source>
        <strain evidence="15">KA00274</strain>
    </source>
</reference>
<keyword evidence="3 11" id="KW-0808">Transferase</keyword>
<evidence type="ECO:0000256" key="5">
    <source>
        <dbReference type="ARBA" id="ARBA00022705"/>
    </source>
</evidence>
<dbReference type="SMART" id="SM00481">
    <property type="entry name" value="POLIIIAc"/>
    <property type="match status" value="1"/>
</dbReference>
<dbReference type="Pfam" id="PF07733">
    <property type="entry name" value="DNA_pol3_alpha"/>
    <property type="match status" value="1"/>
</dbReference>
<dbReference type="SMART" id="SM00479">
    <property type="entry name" value="EXOIII"/>
    <property type="match status" value="1"/>
</dbReference>
<dbReference type="STRING" id="1497955.HMPREF1872_00905"/>
<evidence type="ECO:0000256" key="1">
    <source>
        <dbReference type="ARBA" id="ARBA00003452"/>
    </source>
</evidence>
<dbReference type="PATRIC" id="fig|1497955.3.peg.876"/>
<dbReference type="Gene3D" id="1.10.150.700">
    <property type="entry name" value="PolC, middle finger domain"/>
    <property type="match status" value="1"/>
</dbReference>
<organism evidence="14 15">
    <name type="scientific">Amygdalobacter nucleatus</name>
    <dbReference type="NCBI Taxonomy" id="3029274"/>
    <lineage>
        <taxon>Bacteria</taxon>
        <taxon>Bacillati</taxon>
        <taxon>Bacillota</taxon>
        <taxon>Clostridia</taxon>
        <taxon>Eubacteriales</taxon>
        <taxon>Oscillospiraceae</taxon>
        <taxon>Amygdalobacter</taxon>
    </lineage>
</organism>
<feature type="domain" description="Exonuclease" evidence="12">
    <location>
        <begin position="488"/>
        <end position="664"/>
    </location>
</feature>
<evidence type="ECO:0000256" key="10">
    <source>
        <dbReference type="ARBA" id="ARBA00049244"/>
    </source>
</evidence>
<accession>A0A133YAA3</accession>
<keyword evidence="6 11" id="KW-0540">Nuclease</keyword>
<comment type="function">
    <text evidence="1 11">Required for replicative DNA synthesis. This DNA polymerase also exhibits 3' to 5' exonuclease activity.</text>
</comment>
<dbReference type="EC" id="2.7.7.7" evidence="11"/>
<dbReference type="PANTHER" id="PTHR32294:SF5">
    <property type="entry name" value="DNA POLYMERASE III POLC-TYPE"/>
    <property type="match status" value="1"/>
</dbReference>
<dbReference type="Gene3D" id="3.20.20.140">
    <property type="entry name" value="Metal-dependent hydrolases"/>
    <property type="match status" value="2"/>
</dbReference>
<evidence type="ECO:0000256" key="2">
    <source>
        <dbReference type="ARBA" id="ARBA00022490"/>
    </source>
</evidence>
<dbReference type="Gene3D" id="3.30.420.10">
    <property type="entry name" value="Ribonuclease H-like superfamily/Ribonuclease H"/>
    <property type="match status" value="1"/>
</dbReference>
<dbReference type="InterPro" id="IPR029460">
    <property type="entry name" value="DNAPol_HHH"/>
</dbReference>
<dbReference type="Pfam" id="PF14579">
    <property type="entry name" value="HHH_6"/>
    <property type="match status" value="1"/>
</dbReference>
<dbReference type="NCBIfam" id="TIGR01405">
    <property type="entry name" value="polC_Gram_pos"/>
    <property type="match status" value="1"/>
</dbReference>
<evidence type="ECO:0000313" key="14">
    <source>
        <dbReference type="EMBL" id="KXB40095.1"/>
    </source>
</evidence>
<dbReference type="InterPro" id="IPR044923">
    <property type="entry name" value="PolC_middle_finger_sf"/>
</dbReference>
<dbReference type="InterPro" id="IPR011708">
    <property type="entry name" value="DNA_pol3_alpha_NTPase_dom"/>
</dbReference>
<dbReference type="InterPro" id="IPR004013">
    <property type="entry name" value="PHP_dom"/>
</dbReference>
<dbReference type="FunFam" id="3.30.420.10:FF:000045">
    <property type="entry name" value="3'-5' exonuclease DinG"/>
    <property type="match status" value="1"/>
</dbReference>
<evidence type="ECO:0000256" key="8">
    <source>
        <dbReference type="ARBA" id="ARBA00022839"/>
    </source>
</evidence>
<keyword evidence="7 11" id="KW-0378">Hydrolase</keyword>
<dbReference type="InterPro" id="IPR006054">
    <property type="entry name" value="DnaQ"/>
</dbReference>
<keyword evidence="8 11" id="KW-0269">Exonuclease</keyword>
<evidence type="ECO:0000256" key="6">
    <source>
        <dbReference type="ARBA" id="ARBA00022722"/>
    </source>
</evidence>
<keyword evidence="9 11" id="KW-0239">DNA-directed DNA polymerase</keyword>
<dbReference type="CDD" id="cd07435">
    <property type="entry name" value="PHP_PolIIIA_POLC"/>
    <property type="match status" value="1"/>
</dbReference>
<comment type="caution">
    <text evidence="14">The sequence shown here is derived from an EMBL/GenBank/DDBJ whole genome shotgun (WGS) entry which is preliminary data.</text>
</comment>
<gene>
    <name evidence="11" type="primary">polC</name>
    <name evidence="14" type="ORF">HMPREF1872_00905</name>
</gene>
<sequence length="1539" mass="175357">MQEQANELDTSIKELKPIKSLAALLKDFAKLYDCPVFQKLNEQALERLAAFPATIQHYSCEIIESASLQAALSLYNQQNKQYNLKFYCSLSKDFRDIKLLRFIEKIFKEVFKEAANIELIFQFEPDFLQSFSKQAQAEFFIGIYPYLLYKLQAEISGKDNCFLQIMQLEATVDGLICKVPEQFYSSYPSELFKRLFDLLKYEFNLDLAYQIKKVAEIDTEANLEDQAYQEQQQLLKRMIKEQAAENANVPLPSEEAASSKATKAKQGQWLKDDDPNFLYGHVPVTDNISSLTDFNIQSQKVLVKGKVHNLEANPTRDGKNLIIKFALFGVDGAVQCFLFGKEEKLTPLSEQLQEKMWISAYVEASSNRYTNELEARILGIKKAEAPAKREDTAEKKRVELHCHSQMSAKDGFAEPKEIIRLAAHFGHKACAITDHGVVQAYPLMYEEKKALAKQGKQIKLIYGMEGYLVDDGNCVAFGLNIPDTPLTSFVAFDLETTGLNAHSDKIIELAAVRYKLNKDNVFEEVDKFTTFVNPGGMLSPKISQLTGIESLDLVGQPTISEVIPKFYEWLGNDPLVAHNGLFDLSFLRYAAFSLVKGTEARIKFNNILIDTVEMARTFYTGLSNYKLDTVANALHVELKQHHRALDDTRCCGEIFIKLLAELGIKDLASLNRKAGKEDIAQIKVRTKQVLHFIALCRDQLGLYNLYRLVSESHIHYFSSRPRIPRSLLRYFKAGLILGSSCEAGEVYRSMHKLYRDANKNMVLAKERLSEYQFKKMARFYDYLEIQPLANNHFFLRDESSGIRDENDLANINRLIIALAEKNHKPYVATCDSHFLEQNEQIYRNMLLSVNGFANADFSPCLYFRTTNEMLDCFNYLSEEERENAVITYPNEIAEQIIDNLPPFPEGTFPPEIPTADKEIHDLVWQEVKRLYEYKGKLPEIVEKRVHRELDSIIKNGFAIMYYISSKLVKQSNADGYFVGSRGSVGSSFVATLCGITEVNPLPAHYLCLDCHYSEFVNDSKYDSGFDLPRKACPNCHKPLQQEGQNIPFETFLGFNGDKEPDIDLNFSGEYQSRAHNFIKNMFGEEYTFRAGTISAYQEKNAIGVVKKYAETHEQNYTAANILRLANGICGVKRTTGQHPGGIVVIPKDRDIYDFTPIQYPADNQDSSMYTTHFDFNSLHDTILKFDCLGHDAPTQLKRLKDFTGVDFLTVPLNDPKVMSLYKDTSALELSEPDFQKVGCLGLPEQGTIMARGMIEETKPKSFYDLVQLAGLSHGTNVWNGNARDLINDGVCTIDQVIGCRDNIMTTLLSYNLPAKMSFDIMEKVRKGRGLTDEQIAKMRECKVPEWYIESCLKIQYLFPKAHAVAYVMSALRIAWYKVYRKQAFYAVWLGNNIDEFSADIIIGKSLSEIRASKEAYFNNFNKLNPREKKLYYILEIVEEMMLRGVKLLPIDLYKSDANYFLPEGDNVRPPFAVMPKFPKSTAEQIVKVRKDGEFLAKEDLSIRADVKQAAMEALEHFHVVDKLPEQNQMDLASLAAQQN</sequence>
<dbReference type="HAMAP" id="MF_00356">
    <property type="entry name" value="DNApol_PolC"/>
    <property type="match status" value="1"/>
</dbReference>
<dbReference type="GO" id="GO:0008408">
    <property type="term" value="F:3'-5' exonuclease activity"/>
    <property type="evidence" value="ECO:0007669"/>
    <property type="project" value="UniProtKB-UniRule"/>
</dbReference>
<dbReference type="PANTHER" id="PTHR32294">
    <property type="entry name" value="DNA POLYMERASE III SUBUNIT ALPHA"/>
    <property type="match status" value="1"/>
</dbReference>
<proteinExistence type="inferred from homology"/>
<evidence type="ECO:0000256" key="11">
    <source>
        <dbReference type="HAMAP-Rule" id="MF_00356"/>
    </source>
</evidence>
<dbReference type="Pfam" id="PF00929">
    <property type="entry name" value="RNase_T"/>
    <property type="match status" value="1"/>
</dbReference>
<evidence type="ECO:0000313" key="15">
    <source>
        <dbReference type="Proteomes" id="UP000070080"/>
    </source>
</evidence>
<dbReference type="OrthoDB" id="9804290at2"/>
<dbReference type="GO" id="GO:0005737">
    <property type="term" value="C:cytoplasm"/>
    <property type="evidence" value="ECO:0007669"/>
    <property type="project" value="UniProtKB-SubCell"/>
</dbReference>
<dbReference type="InterPro" id="IPR006308">
    <property type="entry name" value="Pol_III_a_PolC-type_gram_pos"/>
</dbReference>
<dbReference type="GO" id="GO:0006261">
    <property type="term" value="P:DNA-templated DNA replication"/>
    <property type="evidence" value="ECO:0007669"/>
    <property type="project" value="UniProtKB-UniRule"/>
</dbReference>
<evidence type="ECO:0000256" key="7">
    <source>
        <dbReference type="ARBA" id="ARBA00022801"/>
    </source>
</evidence>
<evidence type="ECO:0000256" key="4">
    <source>
        <dbReference type="ARBA" id="ARBA00022695"/>
    </source>
</evidence>
<dbReference type="InterPro" id="IPR040982">
    <property type="entry name" value="DNA_pol3_finger"/>
</dbReference>
<keyword evidence="2 11" id="KW-0963">Cytoplasm</keyword>
<dbReference type="Proteomes" id="UP000070080">
    <property type="component" value="Unassembled WGS sequence"/>
</dbReference>
<name>A0A133YAA3_9FIRM</name>
<comment type="subcellular location">
    <subcellularLocation>
        <location evidence="11">Cytoplasm</location>
    </subcellularLocation>
</comment>
<comment type="catalytic activity">
    <reaction evidence="10 11">
        <text>DNA(n) + a 2'-deoxyribonucleoside 5'-triphosphate = DNA(n+1) + diphosphate</text>
        <dbReference type="Rhea" id="RHEA:22508"/>
        <dbReference type="Rhea" id="RHEA-COMP:17339"/>
        <dbReference type="Rhea" id="RHEA-COMP:17340"/>
        <dbReference type="ChEBI" id="CHEBI:33019"/>
        <dbReference type="ChEBI" id="CHEBI:61560"/>
        <dbReference type="ChEBI" id="CHEBI:173112"/>
        <dbReference type="EC" id="2.7.7.7"/>
    </reaction>
</comment>
<dbReference type="CDD" id="cd06127">
    <property type="entry name" value="DEDDh"/>
    <property type="match status" value="1"/>
</dbReference>